<feature type="compositionally biased region" description="Basic residues" evidence="1">
    <location>
        <begin position="9"/>
        <end position="20"/>
    </location>
</feature>
<sequence>MNNGETRSRHVAIGRPRVIKKKEFVPPSKAKSKPDNGSSDITGASVSEDKFSGHCSIWSFPSNVDLC</sequence>
<gene>
    <name evidence="2" type="ORF">TNCV_3535931</name>
</gene>
<name>A0A8X6VWP2_TRICX</name>
<reference evidence="2" key="1">
    <citation type="submission" date="2020-08" db="EMBL/GenBank/DDBJ databases">
        <title>Multicomponent nature underlies the extraordinary mechanical properties of spider dragline silk.</title>
        <authorList>
            <person name="Kono N."/>
            <person name="Nakamura H."/>
            <person name="Mori M."/>
            <person name="Yoshida Y."/>
            <person name="Ohtoshi R."/>
            <person name="Malay A.D."/>
            <person name="Moran D.A.P."/>
            <person name="Tomita M."/>
            <person name="Numata K."/>
            <person name="Arakawa K."/>
        </authorList>
    </citation>
    <scope>NUCLEOTIDE SEQUENCE</scope>
</reference>
<evidence type="ECO:0000313" key="3">
    <source>
        <dbReference type="Proteomes" id="UP000887159"/>
    </source>
</evidence>
<evidence type="ECO:0000313" key="2">
    <source>
        <dbReference type="EMBL" id="GFY23799.1"/>
    </source>
</evidence>
<dbReference type="EMBL" id="BMAU01021367">
    <property type="protein sequence ID" value="GFY23799.1"/>
    <property type="molecule type" value="Genomic_DNA"/>
</dbReference>
<protein>
    <submittedName>
        <fullName evidence="2">Uncharacterized protein</fullName>
    </submittedName>
</protein>
<keyword evidence="3" id="KW-1185">Reference proteome</keyword>
<evidence type="ECO:0000256" key="1">
    <source>
        <dbReference type="SAM" id="MobiDB-lite"/>
    </source>
</evidence>
<comment type="caution">
    <text evidence="2">The sequence shown here is derived from an EMBL/GenBank/DDBJ whole genome shotgun (WGS) entry which is preliminary data.</text>
</comment>
<feature type="compositionally biased region" description="Polar residues" evidence="1">
    <location>
        <begin position="35"/>
        <end position="45"/>
    </location>
</feature>
<feature type="region of interest" description="Disordered" evidence="1">
    <location>
        <begin position="1"/>
        <end position="47"/>
    </location>
</feature>
<proteinExistence type="predicted"/>
<dbReference type="Proteomes" id="UP000887159">
    <property type="component" value="Unassembled WGS sequence"/>
</dbReference>
<accession>A0A8X6VWP2</accession>
<organism evidence="2 3">
    <name type="scientific">Trichonephila clavipes</name>
    <name type="common">Golden silk orbweaver</name>
    <name type="synonym">Nephila clavipes</name>
    <dbReference type="NCBI Taxonomy" id="2585209"/>
    <lineage>
        <taxon>Eukaryota</taxon>
        <taxon>Metazoa</taxon>
        <taxon>Ecdysozoa</taxon>
        <taxon>Arthropoda</taxon>
        <taxon>Chelicerata</taxon>
        <taxon>Arachnida</taxon>
        <taxon>Araneae</taxon>
        <taxon>Araneomorphae</taxon>
        <taxon>Entelegynae</taxon>
        <taxon>Araneoidea</taxon>
        <taxon>Nephilidae</taxon>
        <taxon>Trichonephila</taxon>
    </lineage>
</organism>
<dbReference type="AlphaFoldDB" id="A0A8X6VWP2"/>